<keyword evidence="1" id="KW-0812">Transmembrane</keyword>
<feature type="transmembrane region" description="Helical" evidence="1">
    <location>
        <begin position="21"/>
        <end position="42"/>
    </location>
</feature>
<accession>A0AAD4MN93</accession>
<dbReference type="Proteomes" id="UP001201812">
    <property type="component" value="Unassembled WGS sequence"/>
</dbReference>
<keyword evidence="1" id="KW-0472">Membrane</keyword>
<sequence>MDLPDNNSQLTTQAGRSARPVKLAVILVIICAFIPYITVIIVNWQHSFATGTATLFFAIIICLTFIPLVLTYFRFKNAYKECYSKQSCPTDILKYIDKQRRIFVIINICRSILLLGFLPEFPLYSFFRYTFNEALNEYEAEPRTEQNANNGVAFVFFASIVMIAMIIIFNAFMDLCIFRQRFGKLCNPDSCLRCGNTIEVDVTNLYCLYCRACEKLRKEVEKAHFLPNPQQKTLITYNTRLLNWTRDYMKYKNTATVLIASIVYFAFFYLLHWIFFDIALAKMAGPKMCPWCACRPIVMRLECGEKRRECSKEDEIRRQFESCEECLRM</sequence>
<gene>
    <name evidence="2" type="ORF">DdX_16286</name>
</gene>
<feature type="transmembrane region" description="Helical" evidence="1">
    <location>
        <begin position="54"/>
        <end position="75"/>
    </location>
</feature>
<organism evidence="2 3">
    <name type="scientific">Ditylenchus destructor</name>
    <dbReference type="NCBI Taxonomy" id="166010"/>
    <lineage>
        <taxon>Eukaryota</taxon>
        <taxon>Metazoa</taxon>
        <taxon>Ecdysozoa</taxon>
        <taxon>Nematoda</taxon>
        <taxon>Chromadorea</taxon>
        <taxon>Rhabditida</taxon>
        <taxon>Tylenchina</taxon>
        <taxon>Tylenchomorpha</taxon>
        <taxon>Sphaerularioidea</taxon>
        <taxon>Anguinidae</taxon>
        <taxon>Anguininae</taxon>
        <taxon>Ditylenchus</taxon>
    </lineage>
</organism>
<feature type="transmembrane region" description="Helical" evidence="1">
    <location>
        <begin position="102"/>
        <end position="119"/>
    </location>
</feature>
<keyword evidence="3" id="KW-1185">Reference proteome</keyword>
<feature type="transmembrane region" description="Helical" evidence="1">
    <location>
        <begin position="152"/>
        <end position="172"/>
    </location>
</feature>
<protein>
    <submittedName>
        <fullName evidence="2">Uncharacterized protein</fullName>
    </submittedName>
</protein>
<dbReference type="EMBL" id="JAKKPZ010000126">
    <property type="protein sequence ID" value="KAI1701131.1"/>
    <property type="molecule type" value="Genomic_DNA"/>
</dbReference>
<keyword evidence="1" id="KW-1133">Transmembrane helix</keyword>
<comment type="caution">
    <text evidence="2">The sequence shown here is derived from an EMBL/GenBank/DDBJ whole genome shotgun (WGS) entry which is preliminary data.</text>
</comment>
<evidence type="ECO:0000313" key="3">
    <source>
        <dbReference type="Proteomes" id="UP001201812"/>
    </source>
</evidence>
<proteinExistence type="predicted"/>
<reference evidence="2" key="1">
    <citation type="submission" date="2022-01" db="EMBL/GenBank/DDBJ databases">
        <title>Genome Sequence Resource for Two Populations of Ditylenchus destructor, the Migratory Endoparasitic Phytonematode.</title>
        <authorList>
            <person name="Zhang H."/>
            <person name="Lin R."/>
            <person name="Xie B."/>
        </authorList>
    </citation>
    <scope>NUCLEOTIDE SEQUENCE</scope>
    <source>
        <strain evidence="2">BazhouSP</strain>
    </source>
</reference>
<evidence type="ECO:0000256" key="1">
    <source>
        <dbReference type="SAM" id="Phobius"/>
    </source>
</evidence>
<feature type="transmembrane region" description="Helical" evidence="1">
    <location>
        <begin position="255"/>
        <end position="276"/>
    </location>
</feature>
<dbReference type="AlphaFoldDB" id="A0AAD4MN93"/>
<evidence type="ECO:0000313" key="2">
    <source>
        <dbReference type="EMBL" id="KAI1701131.1"/>
    </source>
</evidence>
<name>A0AAD4MN93_9BILA</name>